<evidence type="ECO:0000256" key="1">
    <source>
        <dbReference type="SAM" id="MobiDB-lite"/>
    </source>
</evidence>
<keyword evidence="2" id="KW-0732">Signal</keyword>
<evidence type="ECO:0000256" key="2">
    <source>
        <dbReference type="SAM" id="SignalP"/>
    </source>
</evidence>
<name>A0ABT5BTV6_9BACT</name>
<keyword evidence="5" id="KW-1185">Reference proteome</keyword>
<comment type="caution">
    <text evidence="4">The sequence shown here is derived from an EMBL/GenBank/DDBJ whole genome shotgun (WGS) entry which is preliminary data.</text>
</comment>
<dbReference type="Proteomes" id="UP001217485">
    <property type="component" value="Unassembled WGS sequence"/>
</dbReference>
<proteinExistence type="predicted"/>
<evidence type="ECO:0000313" key="5">
    <source>
        <dbReference type="Proteomes" id="UP001217485"/>
    </source>
</evidence>
<feature type="signal peptide" evidence="2">
    <location>
        <begin position="1"/>
        <end position="29"/>
    </location>
</feature>
<dbReference type="EMBL" id="JAQNDK010000001">
    <property type="protein sequence ID" value="MDC0677596.1"/>
    <property type="molecule type" value="Genomic_DNA"/>
</dbReference>
<feature type="compositionally biased region" description="Gly residues" evidence="1">
    <location>
        <begin position="92"/>
        <end position="101"/>
    </location>
</feature>
<dbReference type="RefSeq" id="WP_272094351.1">
    <property type="nucleotide sequence ID" value="NZ_JAQNDK010000001.1"/>
</dbReference>
<accession>A0ABT5BTV6</accession>
<evidence type="ECO:0000259" key="3">
    <source>
        <dbReference type="Pfam" id="PF26061"/>
    </source>
</evidence>
<feature type="chain" id="PRO_5046626064" description="DUF8021 domain-containing protein" evidence="2">
    <location>
        <begin position="30"/>
        <end position="353"/>
    </location>
</feature>
<reference evidence="4 5" key="1">
    <citation type="submission" date="2023-01" db="EMBL/GenBank/DDBJ databases">
        <title>Minimal conservation of predation-associated metabolite biosynthetic gene clusters underscores biosynthetic potential of Myxococcota including descriptions for ten novel species: Archangium lansinium sp. nov., Myxococcus landrumus sp. nov., Nannocystis bai.</title>
        <authorList>
            <person name="Ahearne A."/>
            <person name="Stevens C."/>
            <person name="Dowd S."/>
        </authorList>
    </citation>
    <scope>NUCLEOTIDE SEQUENCE [LARGE SCALE GENOMIC DNA]</scope>
    <source>
        <strain evidence="4 5">WIWO2</strain>
    </source>
</reference>
<feature type="domain" description="DUF8021" evidence="3">
    <location>
        <begin position="242"/>
        <end position="343"/>
    </location>
</feature>
<feature type="compositionally biased region" description="Low complexity" evidence="1">
    <location>
        <begin position="78"/>
        <end position="91"/>
    </location>
</feature>
<feature type="region of interest" description="Disordered" evidence="1">
    <location>
        <begin position="36"/>
        <end position="102"/>
    </location>
</feature>
<sequence length="353" mass="35605">MADHGVISTLSVCRSLAACLPLLALIACGGDGANTPPTPETSGSGGTGATSTSESVGATGGGGAGASPTGGVGGGAMSAGSGAESATTGTATGTGTGGGGNSTACTRELLKSTIDAYFEALAAHDPSTLPLADSVKFTENGKALTLGQEGLWKTAGALKYAHSALDTETCSSASQAVVPDGSMDIPLALRLKLQGQEITEIETIAVRPGDYKVSGQNFASNTGAIIASGDTVKWEEPVPEDERNSRDELEGWMEKYFWMFPRGVCNTVSNCKRIENGGGSFTCSAGASCDPGQPGSGSPALPPRLIFADVERGIGVGFTMFMGNTDMHMFKMRGGQVYGVSAFLGAASSSGWE</sequence>
<organism evidence="4 5">
    <name type="scientific">Sorangium atrum</name>
    <dbReference type="NCBI Taxonomy" id="2995308"/>
    <lineage>
        <taxon>Bacteria</taxon>
        <taxon>Pseudomonadati</taxon>
        <taxon>Myxococcota</taxon>
        <taxon>Polyangia</taxon>
        <taxon>Polyangiales</taxon>
        <taxon>Polyangiaceae</taxon>
        <taxon>Sorangium</taxon>
    </lineage>
</organism>
<gene>
    <name evidence="4" type="ORF">POL72_07555</name>
</gene>
<evidence type="ECO:0000313" key="4">
    <source>
        <dbReference type="EMBL" id="MDC0677596.1"/>
    </source>
</evidence>
<dbReference type="InterPro" id="IPR058334">
    <property type="entry name" value="DUF8021"/>
</dbReference>
<feature type="compositionally biased region" description="Gly residues" evidence="1">
    <location>
        <begin position="58"/>
        <end position="77"/>
    </location>
</feature>
<protein>
    <recommendedName>
        <fullName evidence="3">DUF8021 domain-containing protein</fullName>
    </recommendedName>
</protein>
<dbReference type="Pfam" id="PF26061">
    <property type="entry name" value="DUF8021"/>
    <property type="match status" value="1"/>
</dbReference>